<feature type="region of interest" description="Disordered" evidence="1">
    <location>
        <begin position="1"/>
        <end position="81"/>
    </location>
</feature>
<gene>
    <name evidence="2" type="ORF">BG006_004411</name>
</gene>
<evidence type="ECO:0000313" key="2">
    <source>
        <dbReference type="EMBL" id="KAF9312282.1"/>
    </source>
</evidence>
<reference evidence="2" key="1">
    <citation type="journal article" date="2020" name="Fungal Divers.">
        <title>Resolving the Mortierellaceae phylogeny through synthesis of multi-gene phylogenetics and phylogenomics.</title>
        <authorList>
            <person name="Vandepol N."/>
            <person name="Liber J."/>
            <person name="Desiro A."/>
            <person name="Na H."/>
            <person name="Kennedy M."/>
            <person name="Barry K."/>
            <person name="Grigoriev I.V."/>
            <person name="Miller A.N."/>
            <person name="O'Donnell K."/>
            <person name="Stajich J.E."/>
            <person name="Bonito G."/>
        </authorList>
    </citation>
    <scope>NUCLEOTIDE SEQUENCE</scope>
    <source>
        <strain evidence="2">NVP1</strain>
    </source>
</reference>
<sequence length="176" mass="20132">MRLLDGMLYKNRNVGKGKSKGKGMNNNDNNKHKHMDVEDEDMEDGEDDEDDEDVQDEEDEEDMEKNVMVEEDTDKDGCPRRGLEALSSLGLSVSYDQVRRALRSLTKDALKQVQKAVLENDWYVVYDNINIAMKHHHQRVDKRDTFDNGTAATVILIPNENAKNDKPIPVLCPKTK</sequence>
<evidence type="ECO:0000256" key="1">
    <source>
        <dbReference type="SAM" id="MobiDB-lite"/>
    </source>
</evidence>
<feature type="compositionally biased region" description="Acidic residues" evidence="1">
    <location>
        <begin position="37"/>
        <end position="74"/>
    </location>
</feature>
<proteinExistence type="predicted"/>
<accession>A0A9P5S7Y7</accession>
<dbReference type="Proteomes" id="UP000696485">
    <property type="component" value="Unassembled WGS sequence"/>
</dbReference>
<comment type="caution">
    <text evidence="2">The sequence shown here is derived from an EMBL/GenBank/DDBJ whole genome shotgun (WGS) entry which is preliminary data.</text>
</comment>
<dbReference type="EMBL" id="JAAAUY010002430">
    <property type="protein sequence ID" value="KAF9312282.1"/>
    <property type="molecule type" value="Genomic_DNA"/>
</dbReference>
<organism evidence="2 3">
    <name type="scientific">Podila minutissima</name>
    <dbReference type="NCBI Taxonomy" id="64525"/>
    <lineage>
        <taxon>Eukaryota</taxon>
        <taxon>Fungi</taxon>
        <taxon>Fungi incertae sedis</taxon>
        <taxon>Mucoromycota</taxon>
        <taxon>Mortierellomycotina</taxon>
        <taxon>Mortierellomycetes</taxon>
        <taxon>Mortierellales</taxon>
        <taxon>Mortierellaceae</taxon>
        <taxon>Podila</taxon>
    </lineage>
</organism>
<feature type="non-terminal residue" evidence="2">
    <location>
        <position position="176"/>
    </location>
</feature>
<evidence type="ECO:0000313" key="3">
    <source>
        <dbReference type="Proteomes" id="UP000696485"/>
    </source>
</evidence>
<name>A0A9P5S7Y7_9FUNG</name>
<keyword evidence="3" id="KW-1185">Reference proteome</keyword>
<protein>
    <submittedName>
        <fullName evidence="2">Uncharacterized protein</fullName>
    </submittedName>
</protein>
<dbReference type="AlphaFoldDB" id="A0A9P5S7Y7"/>